<evidence type="ECO:0000313" key="2">
    <source>
        <dbReference type="Proteomes" id="UP001221142"/>
    </source>
</evidence>
<gene>
    <name evidence="1" type="ORF">FB45DRAFT_1041807</name>
</gene>
<organism evidence="1 2">
    <name type="scientific">Roridomyces roridus</name>
    <dbReference type="NCBI Taxonomy" id="1738132"/>
    <lineage>
        <taxon>Eukaryota</taxon>
        <taxon>Fungi</taxon>
        <taxon>Dikarya</taxon>
        <taxon>Basidiomycota</taxon>
        <taxon>Agaricomycotina</taxon>
        <taxon>Agaricomycetes</taxon>
        <taxon>Agaricomycetidae</taxon>
        <taxon>Agaricales</taxon>
        <taxon>Marasmiineae</taxon>
        <taxon>Mycenaceae</taxon>
        <taxon>Roridomyces</taxon>
    </lineage>
</organism>
<protein>
    <submittedName>
        <fullName evidence="1">Uncharacterized protein</fullName>
    </submittedName>
</protein>
<dbReference type="Proteomes" id="UP001221142">
    <property type="component" value="Unassembled WGS sequence"/>
</dbReference>
<evidence type="ECO:0000313" key="1">
    <source>
        <dbReference type="EMBL" id="KAJ7605892.1"/>
    </source>
</evidence>
<reference evidence="1" key="1">
    <citation type="submission" date="2023-03" db="EMBL/GenBank/DDBJ databases">
        <title>Massive genome expansion in bonnet fungi (Mycena s.s.) driven by repeated elements and novel gene families across ecological guilds.</title>
        <authorList>
            <consortium name="Lawrence Berkeley National Laboratory"/>
            <person name="Harder C.B."/>
            <person name="Miyauchi S."/>
            <person name="Viragh M."/>
            <person name="Kuo A."/>
            <person name="Thoen E."/>
            <person name="Andreopoulos B."/>
            <person name="Lu D."/>
            <person name="Skrede I."/>
            <person name="Drula E."/>
            <person name="Henrissat B."/>
            <person name="Morin E."/>
            <person name="Kohler A."/>
            <person name="Barry K."/>
            <person name="LaButti K."/>
            <person name="Morin E."/>
            <person name="Salamov A."/>
            <person name="Lipzen A."/>
            <person name="Mereny Z."/>
            <person name="Hegedus B."/>
            <person name="Baldrian P."/>
            <person name="Stursova M."/>
            <person name="Weitz H."/>
            <person name="Taylor A."/>
            <person name="Grigoriev I.V."/>
            <person name="Nagy L.G."/>
            <person name="Martin F."/>
            <person name="Kauserud H."/>
        </authorList>
    </citation>
    <scope>NUCLEOTIDE SEQUENCE</scope>
    <source>
        <strain evidence="1">9284</strain>
    </source>
</reference>
<sequence length="377" mass="41943">MSTGSSTLFPQEIWDEIVDQIAGFEERMHMADLKSTSLASRCFVPRVQSYIFRSISIETLNGESGVLAERLLNMMTSSPHLIPHVQDLHVYTGDVRSLSAVAQIPWSNVYQLTLGSMEAAAGSVVLAKVATLVGLPSLRSLVFRIGRWDATHLCNIFTSCTAVKRLTFVQCFSYPLAVPSTPPAMPATLARPTSLFFSASNRIIDLLLEPECPVDLSGVRHLKVVQFDSPTINALFSRIGDTLTHLYIHGHDPKLDDLDVELVPHLTHIDASTISEPFTRLLGRLPATNRVEEITIPSGITRRNSDFESVTVERRMPALRRVIVQVSGIMLGMQDGIPREPAWEESVRRIEMLLPRLYESGVLRIVSVPFRGPTVFW</sequence>
<accession>A0AAD7F975</accession>
<proteinExistence type="predicted"/>
<dbReference type="AlphaFoldDB" id="A0AAD7F975"/>
<keyword evidence="2" id="KW-1185">Reference proteome</keyword>
<name>A0AAD7F975_9AGAR</name>
<dbReference type="EMBL" id="JARKIF010000066">
    <property type="protein sequence ID" value="KAJ7605892.1"/>
    <property type="molecule type" value="Genomic_DNA"/>
</dbReference>
<comment type="caution">
    <text evidence="1">The sequence shown here is derived from an EMBL/GenBank/DDBJ whole genome shotgun (WGS) entry which is preliminary data.</text>
</comment>